<dbReference type="FunFam" id="3.40.50.300:FF:000133">
    <property type="entry name" value="Spermidine/putrescine import ATP-binding protein PotA"/>
    <property type="match status" value="1"/>
</dbReference>
<name>A0A3M5JNN0_PSEA0</name>
<keyword evidence="2" id="KW-0547">Nucleotide-binding</keyword>
<evidence type="ECO:0000256" key="3">
    <source>
        <dbReference type="ARBA" id="ARBA00022840"/>
    </source>
</evidence>
<evidence type="ECO:0000313" key="7">
    <source>
        <dbReference type="Proteomes" id="UP000276194"/>
    </source>
</evidence>
<protein>
    <submittedName>
        <fullName evidence="6">ABC-type spermidine/putrescine transport system</fullName>
    </submittedName>
</protein>
<dbReference type="RefSeq" id="WP_122321358.1">
    <property type="nucleotide sequence ID" value="NZ_RBRD01000103.1"/>
</dbReference>
<evidence type="ECO:0000313" key="8">
    <source>
        <dbReference type="Proteomes" id="UP000279553"/>
    </source>
</evidence>
<dbReference type="GO" id="GO:0022857">
    <property type="term" value="F:transmembrane transporter activity"/>
    <property type="evidence" value="ECO:0007669"/>
    <property type="project" value="InterPro"/>
</dbReference>
<dbReference type="PROSITE" id="PS00211">
    <property type="entry name" value="ABC_TRANSPORTER_1"/>
    <property type="match status" value="1"/>
</dbReference>
<dbReference type="PANTHER" id="PTHR42781">
    <property type="entry name" value="SPERMIDINE/PUTRESCINE IMPORT ATP-BINDING PROTEIN POTA"/>
    <property type="match status" value="1"/>
</dbReference>
<dbReference type="GO" id="GO:0016887">
    <property type="term" value="F:ATP hydrolysis activity"/>
    <property type="evidence" value="ECO:0007669"/>
    <property type="project" value="InterPro"/>
</dbReference>
<dbReference type="SMART" id="SM00382">
    <property type="entry name" value="AAA"/>
    <property type="match status" value="1"/>
</dbReference>
<dbReference type="InterPro" id="IPR050093">
    <property type="entry name" value="ABC_SmlMolc_Importer"/>
</dbReference>
<dbReference type="SUPFAM" id="SSF52540">
    <property type="entry name" value="P-loop containing nucleoside triphosphate hydrolases"/>
    <property type="match status" value="1"/>
</dbReference>
<dbReference type="EMBL" id="RBRD01000103">
    <property type="protein sequence ID" value="RMQ38669.1"/>
    <property type="molecule type" value="Genomic_DNA"/>
</dbReference>
<dbReference type="GO" id="GO:0005524">
    <property type="term" value="F:ATP binding"/>
    <property type="evidence" value="ECO:0007669"/>
    <property type="project" value="UniProtKB-KW"/>
</dbReference>
<evidence type="ECO:0000259" key="4">
    <source>
        <dbReference type="PROSITE" id="PS50893"/>
    </source>
</evidence>
<comment type="caution">
    <text evidence="6">The sequence shown here is derived from an EMBL/GenBank/DDBJ whole genome shotgun (WGS) entry which is preliminary data.</text>
</comment>
<reference evidence="7 8" key="1">
    <citation type="submission" date="2018-08" db="EMBL/GenBank/DDBJ databases">
        <title>Recombination of ecologically and evolutionarily significant loci maintains genetic cohesion in the Pseudomonas syringae species complex.</title>
        <authorList>
            <person name="Dillon M."/>
            <person name="Thakur S."/>
            <person name="Almeida R.N.D."/>
            <person name="Weir B.S."/>
            <person name="Guttman D.S."/>
        </authorList>
    </citation>
    <scope>NUCLEOTIDE SEQUENCE [LARGE SCALE GENOMIC DNA]</scope>
    <source>
        <strain evidence="5 8">ICMP 535</strain>
        <strain evidence="6 7">ICMP 6941</strain>
    </source>
</reference>
<dbReference type="InterPro" id="IPR013611">
    <property type="entry name" value="Transp-assoc_OB_typ2"/>
</dbReference>
<sequence>MSINSIELRGISKSYGNLTALGQLDLTIKKNEILTLLGPSGCGKTTLMRIIAGFETPTTGQVLIDGKDTTNLAPEQRPVNMVFQKYALFPHLDVFDNVAFGLRLKKLPKAEIRIEVEKALEMVQLSNFKSRWISELSGGQAQRVALARALVNSPAVLLLDEPLAALDLKIRHHMLEEIKRIHEESSTTFVYVTHDQDEAMILSDRVVLLNKGGIEQIGEPEEMYWKPKTLFTAKFFGDTNIVNGSFDNSKDSGNVVALPFGEFKHAGTDISKGPVNVSIRPETISLRPNIGNEPALENECLGIVKDTSFIGNRVIYRVSVGSGDIELKCQQLPTPGSHTLIPGTAVSLNLKPDSFVVLSA</sequence>
<dbReference type="InterPro" id="IPR008995">
    <property type="entry name" value="Mo/tungstate-bd_C_term_dom"/>
</dbReference>
<dbReference type="Pfam" id="PF00005">
    <property type="entry name" value="ABC_tran"/>
    <property type="match status" value="1"/>
</dbReference>
<evidence type="ECO:0000313" key="5">
    <source>
        <dbReference type="EMBL" id="RMQ38669.1"/>
    </source>
</evidence>
<evidence type="ECO:0000313" key="6">
    <source>
        <dbReference type="EMBL" id="RMT24450.1"/>
    </source>
</evidence>
<dbReference type="AlphaFoldDB" id="A0A3M5JNN0"/>
<dbReference type="Proteomes" id="UP000276194">
    <property type="component" value="Unassembled WGS sequence"/>
</dbReference>
<dbReference type="InterPro" id="IPR017871">
    <property type="entry name" value="ABC_transporter-like_CS"/>
</dbReference>
<dbReference type="Gene3D" id="3.40.50.300">
    <property type="entry name" value="P-loop containing nucleotide triphosphate hydrolases"/>
    <property type="match status" value="1"/>
</dbReference>
<keyword evidence="1" id="KW-0813">Transport</keyword>
<dbReference type="PANTHER" id="PTHR42781:SF4">
    <property type="entry name" value="SPERMIDINE_PUTRESCINE IMPORT ATP-BINDING PROTEIN POTA"/>
    <property type="match status" value="1"/>
</dbReference>
<evidence type="ECO:0000256" key="1">
    <source>
        <dbReference type="ARBA" id="ARBA00022448"/>
    </source>
</evidence>
<proteinExistence type="predicted"/>
<feature type="domain" description="ABC transporter" evidence="4">
    <location>
        <begin position="6"/>
        <end position="236"/>
    </location>
</feature>
<dbReference type="PROSITE" id="PS50893">
    <property type="entry name" value="ABC_TRANSPORTER_2"/>
    <property type="match status" value="1"/>
</dbReference>
<organism evidence="6 7">
    <name type="scientific">Pseudomonas amygdali pv. mori</name>
    <dbReference type="NCBI Taxonomy" id="34065"/>
    <lineage>
        <taxon>Bacteria</taxon>
        <taxon>Pseudomonadati</taxon>
        <taxon>Pseudomonadota</taxon>
        <taxon>Gammaproteobacteria</taxon>
        <taxon>Pseudomonadales</taxon>
        <taxon>Pseudomonadaceae</taxon>
        <taxon>Pseudomonas</taxon>
        <taxon>Pseudomonas amygdali</taxon>
    </lineage>
</organism>
<dbReference type="InterPro" id="IPR003593">
    <property type="entry name" value="AAA+_ATPase"/>
</dbReference>
<gene>
    <name evidence="6" type="ORF">ALP52_01229</name>
    <name evidence="5" type="ORF">ALQ05_01311</name>
</gene>
<dbReference type="InterPro" id="IPR027417">
    <property type="entry name" value="P-loop_NTPase"/>
</dbReference>
<dbReference type="InterPro" id="IPR003439">
    <property type="entry name" value="ABC_transporter-like_ATP-bd"/>
</dbReference>
<dbReference type="Pfam" id="PF08402">
    <property type="entry name" value="TOBE_2"/>
    <property type="match status" value="1"/>
</dbReference>
<dbReference type="Proteomes" id="UP000279553">
    <property type="component" value="Unassembled WGS sequence"/>
</dbReference>
<dbReference type="GO" id="GO:0015847">
    <property type="term" value="P:putrescine transport"/>
    <property type="evidence" value="ECO:0007669"/>
    <property type="project" value="UniProtKB-ARBA"/>
</dbReference>
<evidence type="ECO:0000256" key="2">
    <source>
        <dbReference type="ARBA" id="ARBA00022741"/>
    </source>
</evidence>
<dbReference type="GO" id="GO:0043190">
    <property type="term" value="C:ATP-binding cassette (ABC) transporter complex"/>
    <property type="evidence" value="ECO:0007669"/>
    <property type="project" value="InterPro"/>
</dbReference>
<dbReference type="EMBL" id="RBTD01000104">
    <property type="protein sequence ID" value="RMT24450.1"/>
    <property type="molecule type" value="Genomic_DNA"/>
</dbReference>
<dbReference type="SUPFAM" id="SSF50331">
    <property type="entry name" value="MOP-like"/>
    <property type="match status" value="1"/>
</dbReference>
<dbReference type="Gene3D" id="2.40.50.100">
    <property type="match status" value="1"/>
</dbReference>
<accession>A0A3M5JNN0</accession>
<keyword evidence="3" id="KW-0067">ATP-binding</keyword>